<dbReference type="EMBL" id="CP061470">
    <property type="protein sequence ID" value="QNU18780.1"/>
    <property type="molecule type" value="Genomic_DNA"/>
</dbReference>
<name>A0A7H1RWZ1_9BACL</name>
<dbReference type="KEGG" id="gza:IC807_03675"/>
<evidence type="ECO:0000313" key="2">
    <source>
        <dbReference type="EMBL" id="QNU18780.1"/>
    </source>
</evidence>
<protein>
    <submittedName>
        <fullName evidence="2">ABC transporter permease subunit</fullName>
    </submittedName>
</protein>
<proteinExistence type="predicted"/>
<feature type="transmembrane region" description="Helical" evidence="1">
    <location>
        <begin position="118"/>
        <end position="144"/>
    </location>
</feature>
<dbReference type="Pfam" id="PF12679">
    <property type="entry name" value="ABC2_membrane_2"/>
    <property type="match status" value="1"/>
</dbReference>
<organism evidence="2 3">
    <name type="scientific">Geobacillus zalihae</name>
    <dbReference type="NCBI Taxonomy" id="213419"/>
    <lineage>
        <taxon>Bacteria</taxon>
        <taxon>Bacillati</taxon>
        <taxon>Bacillota</taxon>
        <taxon>Bacilli</taxon>
        <taxon>Bacillales</taxon>
        <taxon>Anoxybacillaceae</taxon>
        <taxon>Geobacillus</taxon>
    </lineage>
</organism>
<dbReference type="PANTHER" id="PTHR37305">
    <property type="entry name" value="INTEGRAL MEMBRANE PROTEIN-RELATED"/>
    <property type="match status" value="1"/>
</dbReference>
<dbReference type="AlphaFoldDB" id="A0A7H1RWZ1"/>
<dbReference type="Proteomes" id="UP000516388">
    <property type="component" value="Chromosome"/>
</dbReference>
<feature type="transmembrane region" description="Helical" evidence="1">
    <location>
        <begin position="75"/>
        <end position="97"/>
    </location>
</feature>
<dbReference type="GO" id="GO:0140359">
    <property type="term" value="F:ABC-type transporter activity"/>
    <property type="evidence" value="ECO:0007669"/>
    <property type="project" value="InterPro"/>
</dbReference>
<evidence type="ECO:0000313" key="3">
    <source>
        <dbReference type="Proteomes" id="UP000516388"/>
    </source>
</evidence>
<feature type="transmembrane region" description="Helical" evidence="1">
    <location>
        <begin position="164"/>
        <end position="184"/>
    </location>
</feature>
<gene>
    <name evidence="2" type="ORF">IC807_03675</name>
</gene>
<reference evidence="2 3" key="1">
    <citation type="submission" date="2020-09" db="EMBL/GenBank/DDBJ databases">
        <title>Complete Geobacillus genomes through the use of hybrid genome assembly.</title>
        <authorList>
            <person name="Vera D.L."/>
            <person name="Venkateswaran K."/>
            <person name="Singh N.K."/>
            <person name="Landry K."/>
        </authorList>
    </citation>
    <scope>NUCLEOTIDE SEQUENCE [LARGE SCALE GENOMIC DNA]</scope>
    <source>
        <strain evidence="2 3">SURF-189</strain>
    </source>
</reference>
<dbReference type="PANTHER" id="PTHR37305:SF2">
    <property type="entry name" value="BACITRACIN TRANSPORT PERMEASE PROTEIN BCRB"/>
    <property type="match status" value="1"/>
</dbReference>
<dbReference type="RefSeq" id="WP_020755707.1">
    <property type="nucleotide sequence ID" value="NZ_CP061470.1"/>
</dbReference>
<dbReference type="GO" id="GO:0005886">
    <property type="term" value="C:plasma membrane"/>
    <property type="evidence" value="ECO:0007669"/>
    <property type="project" value="UniProtKB-SubCell"/>
</dbReference>
<feature type="transmembrane region" description="Helical" evidence="1">
    <location>
        <begin position="17"/>
        <end position="38"/>
    </location>
</feature>
<keyword evidence="1" id="KW-0812">Transmembrane</keyword>
<keyword evidence="1" id="KW-1133">Transmembrane helix</keyword>
<sequence length="267" mass="28945">MNAALYKHMVKAQAKTIISYSVGSAFYIALIAGVYPSLADSKAINHYLQQLPDELLKVFNITGMGNLLEFIAGEYYGLLFILIGSIYCITAANQLMARPIDRGWMAYLLATPNSRRTIAFTQALVLLTGLAAIVILTTAAGFAADAWFVADDALDAERFLIMNAIGFLLFFAISGYSFFFSAIASDEKRALSLSGGVTVLSYSLDLIGKLAEKAEWLRYGSIFAAFEPGKIAQGQAEWLPVSLLLLAIGALGYTVGISFFSKRDLPL</sequence>
<feature type="transmembrane region" description="Helical" evidence="1">
    <location>
        <begin position="238"/>
        <end position="260"/>
    </location>
</feature>
<keyword evidence="3" id="KW-1185">Reference proteome</keyword>
<keyword evidence="1" id="KW-0472">Membrane</keyword>
<accession>A0A7H1RWZ1</accession>
<evidence type="ECO:0000256" key="1">
    <source>
        <dbReference type="SAM" id="Phobius"/>
    </source>
</evidence>